<dbReference type="InterPro" id="IPR017441">
    <property type="entry name" value="Protein_kinase_ATP_BS"/>
</dbReference>
<accession>A0ABQ9X0B6</accession>
<protein>
    <submittedName>
        <fullName evidence="11">Cyclin-dependent kinase G-1</fullName>
        <ecNumber evidence="11">2.7.11.23</ecNumber>
    </submittedName>
</protein>
<keyword evidence="2 8" id="KW-0723">Serine/threonine-protein kinase</keyword>
<evidence type="ECO:0000313" key="11">
    <source>
        <dbReference type="EMBL" id="KAK2945018.1"/>
    </source>
</evidence>
<dbReference type="Gene3D" id="3.30.200.20">
    <property type="entry name" value="Phosphorylase Kinase, domain 1"/>
    <property type="match status" value="1"/>
</dbReference>
<name>A0ABQ9X0B6_9EUKA</name>
<evidence type="ECO:0000256" key="9">
    <source>
        <dbReference type="SAM" id="MobiDB-lite"/>
    </source>
</evidence>
<keyword evidence="4 7" id="KW-0547">Nucleotide-binding</keyword>
<dbReference type="InterPro" id="IPR050108">
    <property type="entry name" value="CDK"/>
</dbReference>
<evidence type="ECO:0000256" key="1">
    <source>
        <dbReference type="ARBA" id="ARBA00006485"/>
    </source>
</evidence>
<proteinExistence type="inferred from homology"/>
<evidence type="ECO:0000256" key="3">
    <source>
        <dbReference type="ARBA" id="ARBA00022679"/>
    </source>
</evidence>
<comment type="caution">
    <text evidence="11">The sequence shown here is derived from an EMBL/GenBank/DDBJ whole genome shotgun (WGS) entry which is preliminary data.</text>
</comment>
<keyword evidence="3 11" id="KW-0808">Transferase</keyword>
<reference evidence="11 12" key="1">
    <citation type="journal article" date="2022" name="bioRxiv">
        <title>Genomics of Preaxostyla Flagellates Illuminates Evolutionary Transitions and the Path Towards Mitochondrial Loss.</title>
        <authorList>
            <person name="Novak L.V.F."/>
            <person name="Treitli S.C."/>
            <person name="Pyrih J."/>
            <person name="Halakuc P."/>
            <person name="Pipaliya S.V."/>
            <person name="Vacek V."/>
            <person name="Brzon O."/>
            <person name="Soukal P."/>
            <person name="Eme L."/>
            <person name="Dacks J.B."/>
            <person name="Karnkowska A."/>
            <person name="Elias M."/>
            <person name="Hampl V."/>
        </authorList>
    </citation>
    <scope>NUCLEOTIDE SEQUENCE [LARGE SCALE GENOMIC DNA]</scope>
    <source>
        <strain evidence="11">NAU3</strain>
        <tissue evidence="11">Gut</tissue>
    </source>
</reference>
<evidence type="ECO:0000256" key="7">
    <source>
        <dbReference type="PROSITE-ProRule" id="PRU10141"/>
    </source>
</evidence>
<feature type="binding site" evidence="7">
    <location>
        <position position="55"/>
    </location>
    <ligand>
        <name>ATP</name>
        <dbReference type="ChEBI" id="CHEBI:30616"/>
    </ligand>
</feature>
<keyword evidence="5 11" id="KW-0418">Kinase</keyword>
<dbReference type="Gene3D" id="1.10.510.10">
    <property type="entry name" value="Transferase(Phosphotransferase) domain 1"/>
    <property type="match status" value="1"/>
</dbReference>
<dbReference type="PROSITE" id="PS00108">
    <property type="entry name" value="PROTEIN_KINASE_ST"/>
    <property type="match status" value="1"/>
</dbReference>
<dbReference type="SUPFAM" id="SSF56112">
    <property type="entry name" value="Protein kinase-like (PK-like)"/>
    <property type="match status" value="1"/>
</dbReference>
<organism evidence="11 12">
    <name type="scientific">Blattamonas nauphoetae</name>
    <dbReference type="NCBI Taxonomy" id="2049346"/>
    <lineage>
        <taxon>Eukaryota</taxon>
        <taxon>Metamonada</taxon>
        <taxon>Preaxostyla</taxon>
        <taxon>Oxymonadida</taxon>
        <taxon>Blattamonas</taxon>
    </lineage>
</organism>
<feature type="region of interest" description="Disordered" evidence="9">
    <location>
        <begin position="294"/>
        <end position="336"/>
    </location>
</feature>
<dbReference type="InterPro" id="IPR000719">
    <property type="entry name" value="Prot_kinase_dom"/>
</dbReference>
<dbReference type="InterPro" id="IPR011009">
    <property type="entry name" value="Kinase-like_dom_sf"/>
</dbReference>
<keyword evidence="6 7" id="KW-0067">ATP-binding</keyword>
<evidence type="ECO:0000256" key="6">
    <source>
        <dbReference type="ARBA" id="ARBA00022840"/>
    </source>
</evidence>
<dbReference type="SMART" id="SM00220">
    <property type="entry name" value="S_TKc"/>
    <property type="match status" value="1"/>
</dbReference>
<evidence type="ECO:0000259" key="10">
    <source>
        <dbReference type="PROSITE" id="PS50011"/>
    </source>
</evidence>
<dbReference type="EMBL" id="JARBJD010000275">
    <property type="protein sequence ID" value="KAK2945018.1"/>
    <property type="molecule type" value="Genomic_DNA"/>
</dbReference>
<evidence type="ECO:0000256" key="4">
    <source>
        <dbReference type="ARBA" id="ARBA00022741"/>
    </source>
</evidence>
<dbReference type="PANTHER" id="PTHR24056">
    <property type="entry name" value="CELL DIVISION PROTEIN KINASE"/>
    <property type="match status" value="1"/>
</dbReference>
<dbReference type="Pfam" id="PF00069">
    <property type="entry name" value="Pkinase"/>
    <property type="match status" value="1"/>
</dbReference>
<evidence type="ECO:0000256" key="2">
    <source>
        <dbReference type="ARBA" id="ARBA00022527"/>
    </source>
</evidence>
<keyword evidence="12" id="KW-1185">Reference proteome</keyword>
<evidence type="ECO:0000313" key="12">
    <source>
        <dbReference type="Proteomes" id="UP001281761"/>
    </source>
</evidence>
<sequence length="347" mass="39884">MHSVEEQFSTLPPRLQLGTCRSLRDFQQIAQIGEGTYGRVYKTKDKQSGKIVALKQVKLEQEMCGIPSTSLREIMILKSLNHPNIVKMNDVIVGDRATDIFIEFEYCEHALSGILDQLYHPFTESEIKQLMLQLLSALDYIHSRWIIHRDLKLSNLLYTNDGNLKLADFGMARKFESRVRDYSPRVVTLWFRPPEILLGSRNYSTPVDIWGAGCIFGELLQRLPLFPGQSEFNQLDLIFQLLGTPNNTSWPDFFRHTLSERFRHLSPNGLDLLSQLLSLDPSQRMTAHDALHHPYFQENPLPTPLDQMPKYPSTNIPYRPTHKTENQTGLPPPSQRVLEAISKSTKQ</sequence>
<dbReference type="InterPro" id="IPR008271">
    <property type="entry name" value="Ser/Thr_kinase_AS"/>
</dbReference>
<dbReference type="PANTHER" id="PTHR24056:SF107">
    <property type="entry name" value="CYCLIN-DEPENDENT KINASE 11A-RELATED"/>
    <property type="match status" value="1"/>
</dbReference>
<dbReference type="Proteomes" id="UP001281761">
    <property type="component" value="Unassembled WGS sequence"/>
</dbReference>
<evidence type="ECO:0000256" key="5">
    <source>
        <dbReference type="ARBA" id="ARBA00022777"/>
    </source>
</evidence>
<evidence type="ECO:0000256" key="8">
    <source>
        <dbReference type="RuleBase" id="RU000304"/>
    </source>
</evidence>
<comment type="similarity">
    <text evidence="1">Belongs to the protein kinase superfamily. CMGC Ser/Thr protein kinase family. CDC2/CDKX subfamily.</text>
</comment>
<dbReference type="EC" id="2.7.11.23" evidence="11"/>
<dbReference type="PROSITE" id="PS00107">
    <property type="entry name" value="PROTEIN_KINASE_ATP"/>
    <property type="match status" value="1"/>
</dbReference>
<feature type="domain" description="Protein kinase" evidence="10">
    <location>
        <begin position="26"/>
        <end position="296"/>
    </location>
</feature>
<gene>
    <name evidence="11" type="ORF">BLNAU_20031</name>
</gene>
<dbReference type="PROSITE" id="PS50011">
    <property type="entry name" value="PROTEIN_KINASE_DOM"/>
    <property type="match status" value="1"/>
</dbReference>
<dbReference type="GO" id="GO:0008353">
    <property type="term" value="F:RNA polymerase II CTD heptapeptide repeat kinase activity"/>
    <property type="evidence" value="ECO:0007669"/>
    <property type="project" value="UniProtKB-EC"/>
</dbReference>